<organism evidence="1 2">
    <name type="scientific">Kribbella italica</name>
    <dbReference type="NCBI Taxonomy" id="1540520"/>
    <lineage>
        <taxon>Bacteria</taxon>
        <taxon>Bacillati</taxon>
        <taxon>Actinomycetota</taxon>
        <taxon>Actinomycetes</taxon>
        <taxon>Propionibacteriales</taxon>
        <taxon>Kribbellaceae</taxon>
        <taxon>Kribbella</taxon>
    </lineage>
</organism>
<name>A0A7W9J0J8_9ACTN</name>
<evidence type="ECO:0008006" key="3">
    <source>
        <dbReference type="Google" id="ProtNLM"/>
    </source>
</evidence>
<evidence type="ECO:0000313" key="2">
    <source>
        <dbReference type="Proteomes" id="UP000549971"/>
    </source>
</evidence>
<dbReference type="EMBL" id="JACHMY010000001">
    <property type="protein sequence ID" value="MBB5833406.1"/>
    <property type="molecule type" value="Genomic_DNA"/>
</dbReference>
<reference evidence="1 2" key="1">
    <citation type="submission" date="2020-08" db="EMBL/GenBank/DDBJ databases">
        <title>Sequencing the genomes of 1000 actinobacteria strains.</title>
        <authorList>
            <person name="Klenk H.-P."/>
        </authorList>
    </citation>
    <scope>NUCLEOTIDE SEQUENCE [LARGE SCALE GENOMIC DNA]</scope>
    <source>
        <strain evidence="1 2">DSM 28967</strain>
    </source>
</reference>
<gene>
    <name evidence="1" type="ORF">HDA39_000140</name>
</gene>
<evidence type="ECO:0000313" key="1">
    <source>
        <dbReference type="EMBL" id="MBB5833406.1"/>
    </source>
</evidence>
<keyword evidence="2" id="KW-1185">Reference proteome</keyword>
<dbReference type="RefSeq" id="WP_184793299.1">
    <property type="nucleotide sequence ID" value="NZ_JACHMY010000001.1"/>
</dbReference>
<accession>A0A7W9J0J8</accession>
<proteinExistence type="predicted"/>
<sequence>MAISSFPFDNQDSTEGQYTTLFRELQQTGVADTYGGTAWKIVAASGMNVTAQPGFALVRGHGAQNTAVEPIAIPAASSAPVYHRVVLRLDPAANSILPVVISGTAGGPVPSLNQTDIGIFEMPVATILISPGDVNVNPAKITDDRLFLGSTVGPWSTATRPSSPRYGRLGYNTTIGQWEFWNGSAWATIVPADVFARLSTLENQPYIMRSEAWRVGVAGGISIPDDVWQILDWRMDNGGQSGIGYTFESARFSFPTAGRYVYDVTLTFNSNTTGARELRLARVDGSPNGDYIDYDSRDAAKIGWTTVRLNGEVRLAANDQVILACRQTSTGNLNLISGHEYQRISFRRVGS</sequence>
<comment type="caution">
    <text evidence="1">The sequence shown here is derived from an EMBL/GenBank/DDBJ whole genome shotgun (WGS) entry which is preliminary data.</text>
</comment>
<dbReference type="Proteomes" id="UP000549971">
    <property type="component" value="Unassembled WGS sequence"/>
</dbReference>
<protein>
    <recommendedName>
        <fullName evidence="3">Minor tail protein</fullName>
    </recommendedName>
</protein>
<dbReference type="AlphaFoldDB" id="A0A7W9J0J8"/>